<evidence type="ECO:0000256" key="2">
    <source>
        <dbReference type="ARBA" id="ARBA00007171"/>
    </source>
</evidence>
<dbReference type="SUPFAM" id="SSF56519">
    <property type="entry name" value="Penicillin binding protein dimerisation domain"/>
    <property type="match status" value="1"/>
</dbReference>
<dbReference type="InterPro" id="IPR005311">
    <property type="entry name" value="PBP_dimer"/>
</dbReference>
<dbReference type="Pfam" id="PF00905">
    <property type="entry name" value="Transpeptidase"/>
    <property type="match status" value="1"/>
</dbReference>
<feature type="domain" description="NTF2-like N-terminal transpeptidase" evidence="7">
    <location>
        <begin position="32"/>
        <end position="142"/>
    </location>
</feature>
<proteinExistence type="inferred from homology"/>
<dbReference type="Gene3D" id="3.40.710.10">
    <property type="entry name" value="DD-peptidase/beta-lactamase superfamily"/>
    <property type="match status" value="1"/>
</dbReference>
<dbReference type="InterPro" id="IPR012338">
    <property type="entry name" value="Beta-lactam/transpept-like"/>
</dbReference>
<dbReference type="InterPro" id="IPR007887">
    <property type="entry name" value="MecA_N"/>
</dbReference>
<dbReference type="Proteomes" id="UP001500831">
    <property type="component" value="Unassembled WGS sequence"/>
</dbReference>
<accession>A0ABP6IRE9</accession>
<comment type="caution">
    <text evidence="8">The sequence shown here is derived from an EMBL/GenBank/DDBJ whole genome shotgun (WGS) entry which is preliminary data.</text>
</comment>
<name>A0ABP6IRE9_9ACTN</name>
<evidence type="ECO:0000313" key="8">
    <source>
        <dbReference type="EMBL" id="GAA2906427.1"/>
    </source>
</evidence>
<evidence type="ECO:0000256" key="4">
    <source>
        <dbReference type="SAM" id="SignalP"/>
    </source>
</evidence>
<comment type="subcellular location">
    <subcellularLocation>
        <location evidence="1">Membrane</location>
    </subcellularLocation>
</comment>
<dbReference type="Pfam" id="PF03717">
    <property type="entry name" value="PBP_dimer"/>
    <property type="match status" value="1"/>
</dbReference>
<dbReference type="SUPFAM" id="SSF56601">
    <property type="entry name" value="beta-lactamase/transpeptidase-like"/>
    <property type="match status" value="1"/>
</dbReference>
<dbReference type="Pfam" id="PF05223">
    <property type="entry name" value="MecA_N"/>
    <property type="match status" value="1"/>
</dbReference>
<organism evidence="8 9">
    <name type="scientific">Streptosporangium fragile</name>
    <dbReference type="NCBI Taxonomy" id="46186"/>
    <lineage>
        <taxon>Bacteria</taxon>
        <taxon>Bacillati</taxon>
        <taxon>Actinomycetota</taxon>
        <taxon>Actinomycetes</taxon>
        <taxon>Streptosporangiales</taxon>
        <taxon>Streptosporangiaceae</taxon>
        <taxon>Streptosporangium</taxon>
    </lineage>
</organism>
<dbReference type="PROSITE" id="PS51257">
    <property type="entry name" value="PROKAR_LIPOPROTEIN"/>
    <property type="match status" value="1"/>
</dbReference>
<dbReference type="InterPro" id="IPR050515">
    <property type="entry name" value="Beta-lactam/transpept"/>
</dbReference>
<evidence type="ECO:0000256" key="3">
    <source>
        <dbReference type="ARBA" id="ARBA00023136"/>
    </source>
</evidence>
<keyword evidence="9" id="KW-1185">Reference proteome</keyword>
<dbReference type="InterPro" id="IPR001460">
    <property type="entry name" value="PCN-bd_Tpept"/>
</dbReference>
<feature type="domain" description="Penicillin-binding protein dimerisation" evidence="6">
    <location>
        <begin position="153"/>
        <end position="304"/>
    </location>
</feature>
<reference evidence="9" key="1">
    <citation type="journal article" date="2019" name="Int. J. Syst. Evol. Microbiol.">
        <title>The Global Catalogue of Microorganisms (GCM) 10K type strain sequencing project: providing services to taxonomists for standard genome sequencing and annotation.</title>
        <authorList>
            <consortium name="The Broad Institute Genomics Platform"/>
            <consortium name="The Broad Institute Genome Sequencing Center for Infectious Disease"/>
            <person name="Wu L."/>
            <person name="Ma J."/>
        </authorList>
    </citation>
    <scope>NUCLEOTIDE SEQUENCE [LARGE SCALE GENOMIC DNA]</scope>
    <source>
        <strain evidence="9">JCM 6242</strain>
    </source>
</reference>
<comment type="similarity">
    <text evidence="2">Belongs to the transpeptidase family.</text>
</comment>
<dbReference type="RefSeq" id="WP_344980990.1">
    <property type="nucleotide sequence ID" value="NZ_BAAAVI010000086.1"/>
</dbReference>
<evidence type="ECO:0000259" key="5">
    <source>
        <dbReference type="Pfam" id="PF00905"/>
    </source>
</evidence>
<evidence type="ECO:0008006" key="10">
    <source>
        <dbReference type="Google" id="ProtNLM"/>
    </source>
</evidence>
<evidence type="ECO:0000313" key="9">
    <source>
        <dbReference type="Proteomes" id="UP001500831"/>
    </source>
</evidence>
<protein>
    <recommendedName>
        <fullName evidence="10">Penicillin-binding protein</fullName>
    </recommendedName>
</protein>
<dbReference type="PANTHER" id="PTHR30627">
    <property type="entry name" value="PEPTIDOGLYCAN D,D-TRANSPEPTIDASE"/>
    <property type="match status" value="1"/>
</dbReference>
<feature type="signal peptide" evidence="4">
    <location>
        <begin position="1"/>
        <end position="26"/>
    </location>
</feature>
<dbReference type="InterPro" id="IPR036138">
    <property type="entry name" value="PBP_dimer_sf"/>
</dbReference>
<keyword evidence="4" id="KW-0732">Signal</keyword>
<dbReference type="PANTHER" id="PTHR30627:SF24">
    <property type="entry name" value="PENICILLIN-BINDING PROTEIN 4B"/>
    <property type="match status" value="1"/>
</dbReference>
<gene>
    <name evidence="8" type="ORF">GCM10010517_72630</name>
</gene>
<evidence type="ECO:0000259" key="7">
    <source>
        <dbReference type="Pfam" id="PF05223"/>
    </source>
</evidence>
<evidence type="ECO:0000259" key="6">
    <source>
        <dbReference type="Pfam" id="PF03717"/>
    </source>
</evidence>
<keyword evidence="3" id="KW-0472">Membrane</keyword>
<evidence type="ECO:0000256" key="1">
    <source>
        <dbReference type="ARBA" id="ARBA00004370"/>
    </source>
</evidence>
<dbReference type="EMBL" id="BAAAVI010000086">
    <property type="protein sequence ID" value="GAA2906427.1"/>
    <property type="molecule type" value="Genomic_DNA"/>
</dbReference>
<feature type="chain" id="PRO_5045320663" description="Penicillin-binding protein" evidence="4">
    <location>
        <begin position="27"/>
        <end position="633"/>
    </location>
</feature>
<feature type="domain" description="Penicillin-binding protein transpeptidase" evidence="5">
    <location>
        <begin position="349"/>
        <end position="626"/>
    </location>
</feature>
<dbReference type="Gene3D" id="3.90.1310.10">
    <property type="entry name" value="Penicillin-binding protein 2a (Domain 2)"/>
    <property type="match status" value="1"/>
</dbReference>
<sequence length="633" mass="67004">MTVTGKARRAVAAALALAATAPMLSACFEEPSAHEAVRDFLVGWQRGDYAAAARRTDGDEKVVSKALEDAKLQLDAASFRFQVRGMRRAADEVEADFEAEVDLGENNPLWEYEGVLPLHLVDGRWKVRWSPSVLHPQLREGQRFAVDVDPEGRQPILDRNNDPLQEEATLHVAYVIPAELKNPDELCEQLAKVTGFPQDRLLSRIRSAQPNVQVPLVTFGRTRFAQLRAQLTAIPGIRLDEQKQALAPDSPTQIVGTVTAVTAEAVQQLGGPQRAGDTVGRTGLQKAYQEHLTGSTSTRVITVDLKTLREVAELKKWEPDRSTSSVHTTLDRATQKAADAALVTGASPGMLVAVQASTGQVMAVAGTKEYHQEKDALAGRFPAGTTFSIMAVEGMLKARISPKQKIACPAERSVGGADFRQQGSPAGTTASLQANFAMGCATALASLARRIDGAELAASAHRFGIESSWTLPLKGFSGSVKPLKNDAATARAIAGQNVSVSPLSMALVAGAVASGTWRPPVLVTEPKTLDPSAEIDPAKAPRQPSPVPIDEKAIDTLKTFMRAGVTAGSARAAAAPGDPVHGITAAASQGQKPLAWFVGWQGDIAVAVLTQSADPTASASVAGRFFQGLNAGL</sequence>